<keyword evidence="2" id="KW-0547">Nucleotide-binding</keyword>
<feature type="compositionally biased region" description="Basic residues" evidence="1">
    <location>
        <begin position="38"/>
        <end position="62"/>
    </location>
</feature>
<feature type="region of interest" description="Disordered" evidence="1">
    <location>
        <begin position="231"/>
        <end position="577"/>
    </location>
</feature>
<feature type="compositionally biased region" description="Gly residues" evidence="1">
    <location>
        <begin position="435"/>
        <end position="454"/>
    </location>
</feature>
<keyword evidence="2" id="KW-0067">ATP-binding</keyword>
<dbReference type="GO" id="GO:0005524">
    <property type="term" value="F:ATP binding"/>
    <property type="evidence" value="ECO:0007669"/>
    <property type="project" value="UniProtKB-KW"/>
</dbReference>
<sequence>AAAGPAHLPRALPQAPARRGRAAAGRHRRGALPAEPQRRHHRPRCRARRPRLRPAHRRHHAGRLAGAGRLHGGCRVVRSPYGDELRARPARPAVRPRRLVLGAGGGGLRRAVPHHADHERRAAGADARPDVLHHAGRRPDHDGRRRADGHARGPRPVLAARRERARALPHRRRDRLPHDPRLPPRAGAHRRGQPGAARADLRHPGRPCLRAGAVRSSSLRRGEHRADVRGAVGRALDGPHVPGRHARPQPVERGRPVVRRAARRPGPHGGRRPHGVPGLPAADPHGRHDGDVPARAGPAGRGVRGAHRRGARHRLLRRPARRARHGPGRAGRRGVPGRRAALPGGERPGAPGRRLHRATGPDHRDHRLDGRRQDHAAEPGPAPVRRHGRSRPRGRRGRPPARPRAAVEHARPRPAEGVPVLRHGREQPALRQAGRLGGRAVGGARGGAGAGVRGGARRRAGGDGHAGRHEPVRRAAPAPGHRPRRGAPPGRLPVRRRLLRARPGDRRPSAPGAAADHPVGDGRPGRPAGHLDPGRGPDPGPRGRRGGRPGDPRRAAEHLPDLPGDRRLAAERPGRRV</sequence>
<feature type="compositionally biased region" description="Basic residues" evidence="1">
    <location>
        <begin position="384"/>
        <end position="401"/>
    </location>
</feature>
<feature type="compositionally biased region" description="Basic residues" evidence="1">
    <location>
        <begin position="304"/>
        <end position="336"/>
    </location>
</feature>
<feature type="compositionally biased region" description="Basic and acidic residues" evidence="1">
    <location>
        <begin position="405"/>
        <end position="414"/>
    </location>
</feature>
<feature type="compositionally biased region" description="Basic and acidic residues" evidence="1">
    <location>
        <begin position="359"/>
        <end position="377"/>
    </location>
</feature>
<feature type="compositionally biased region" description="Low complexity" evidence="1">
    <location>
        <begin position="1"/>
        <end position="17"/>
    </location>
</feature>
<protein>
    <submittedName>
        <fullName evidence="2">Efflux ABC transporter, permease/ATP-binding protein SCO2463</fullName>
    </submittedName>
</protein>
<feature type="non-terminal residue" evidence="2">
    <location>
        <position position="1"/>
    </location>
</feature>
<feature type="non-terminal residue" evidence="2">
    <location>
        <position position="577"/>
    </location>
</feature>
<dbReference type="AlphaFoldDB" id="A0A6J4M1I7"/>
<reference evidence="2" key="1">
    <citation type="submission" date="2020-02" db="EMBL/GenBank/DDBJ databases">
        <authorList>
            <person name="Meier V. D."/>
        </authorList>
    </citation>
    <scope>NUCLEOTIDE SEQUENCE</scope>
    <source>
        <strain evidence="2">AVDCRST_MAG16</strain>
    </source>
</reference>
<feature type="compositionally biased region" description="Basic residues" evidence="1">
    <location>
        <begin position="256"/>
        <end position="274"/>
    </location>
</feature>
<feature type="compositionally biased region" description="Basic and acidic residues" evidence="1">
    <location>
        <begin position="548"/>
        <end position="577"/>
    </location>
</feature>
<organism evidence="2">
    <name type="scientific">uncultured Frankineae bacterium</name>
    <dbReference type="NCBI Taxonomy" id="437475"/>
    <lineage>
        <taxon>Bacteria</taxon>
        <taxon>Bacillati</taxon>
        <taxon>Actinomycetota</taxon>
        <taxon>Actinomycetes</taxon>
        <taxon>Frankiales</taxon>
        <taxon>environmental samples</taxon>
    </lineage>
</organism>
<name>A0A6J4M1I7_9ACTN</name>
<evidence type="ECO:0000256" key="1">
    <source>
        <dbReference type="SAM" id="MobiDB-lite"/>
    </source>
</evidence>
<feature type="compositionally biased region" description="Basic and acidic residues" evidence="1">
    <location>
        <begin position="114"/>
        <end position="151"/>
    </location>
</feature>
<feature type="region of interest" description="Disordered" evidence="1">
    <location>
        <begin position="104"/>
        <end position="207"/>
    </location>
</feature>
<gene>
    <name evidence="2" type="ORF">AVDCRST_MAG16-2141</name>
</gene>
<feature type="region of interest" description="Disordered" evidence="1">
    <location>
        <begin position="1"/>
        <end position="62"/>
    </location>
</feature>
<dbReference type="EMBL" id="CADCUE010000198">
    <property type="protein sequence ID" value="CAA9347411.1"/>
    <property type="molecule type" value="Genomic_DNA"/>
</dbReference>
<accession>A0A6J4M1I7</accession>
<feature type="compositionally biased region" description="Basic residues" evidence="1">
    <location>
        <begin position="18"/>
        <end position="30"/>
    </location>
</feature>
<proteinExistence type="predicted"/>
<feature type="compositionally biased region" description="Low complexity" evidence="1">
    <location>
        <begin position="337"/>
        <end position="352"/>
    </location>
</feature>
<feature type="compositionally biased region" description="Basic and acidic residues" evidence="1">
    <location>
        <begin position="460"/>
        <end position="473"/>
    </location>
</feature>
<evidence type="ECO:0000313" key="2">
    <source>
        <dbReference type="EMBL" id="CAA9347411.1"/>
    </source>
</evidence>